<dbReference type="InterPro" id="IPR020471">
    <property type="entry name" value="AKR"/>
</dbReference>
<dbReference type="Pfam" id="PF00248">
    <property type="entry name" value="Aldo_ket_red"/>
    <property type="match status" value="1"/>
</dbReference>
<dbReference type="SUPFAM" id="SSF51430">
    <property type="entry name" value="NAD(P)-linked oxidoreductase"/>
    <property type="match status" value="1"/>
</dbReference>
<sequence length="322" mass="35747">MRLDENKAERLPFPVANVCFGAAPLGDSPNSYGYSVGEERALETVRAFFEQSPCFIDTSRNYGNGRSEQRIGKIIKEMGGLPDGCILATKLDRDFETNHLDAARARRSLEESLETLGLDRLPILHLHDPEYCSELDDLTKTGGALEELFRMKEEGLVDAVGLAMGDVDLMMQILPDWEFDALINHNRYTLLNRQANRMYDDAHARGIAIFNAAPYAGGIFAKGSANTQRVTYQDASEEQLAAVRAIEAICARYQVPAGVAALQFSMRDPRITSTIVGVSKPERVEQTLEWASHAAPDAFWQEISALPFSTKNPEADRIFKPC</sequence>
<evidence type="ECO:0000313" key="3">
    <source>
        <dbReference type="Proteomes" id="UP001151234"/>
    </source>
</evidence>
<feature type="domain" description="NADP-dependent oxidoreductase" evidence="1">
    <location>
        <begin position="18"/>
        <end position="305"/>
    </location>
</feature>
<proteinExistence type="predicted"/>
<keyword evidence="3" id="KW-1185">Reference proteome</keyword>
<dbReference type="Proteomes" id="UP001151234">
    <property type="component" value="Unassembled WGS sequence"/>
</dbReference>
<dbReference type="Gene3D" id="3.20.20.100">
    <property type="entry name" value="NADP-dependent oxidoreductase domain"/>
    <property type="match status" value="1"/>
</dbReference>
<dbReference type="InterPro" id="IPR023210">
    <property type="entry name" value="NADP_OxRdtase_dom"/>
</dbReference>
<dbReference type="GO" id="GO:0005829">
    <property type="term" value="C:cytosol"/>
    <property type="evidence" value="ECO:0007669"/>
    <property type="project" value="TreeGrafter"/>
</dbReference>
<dbReference type="InterPro" id="IPR036812">
    <property type="entry name" value="NAD(P)_OxRdtase_dom_sf"/>
</dbReference>
<dbReference type="GO" id="GO:0016491">
    <property type="term" value="F:oxidoreductase activity"/>
    <property type="evidence" value="ECO:0007669"/>
    <property type="project" value="InterPro"/>
</dbReference>
<evidence type="ECO:0000259" key="1">
    <source>
        <dbReference type="Pfam" id="PF00248"/>
    </source>
</evidence>
<dbReference type="AlphaFoldDB" id="A0A9X3UK88"/>
<comment type="caution">
    <text evidence="2">The sequence shown here is derived from an EMBL/GenBank/DDBJ whole genome shotgun (WGS) entry which is preliminary data.</text>
</comment>
<evidence type="ECO:0000313" key="2">
    <source>
        <dbReference type="EMBL" id="MDA5399994.1"/>
    </source>
</evidence>
<organism evidence="2 3">
    <name type="scientific">Hoeflea prorocentri</name>
    <dbReference type="NCBI Taxonomy" id="1922333"/>
    <lineage>
        <taxon>Bacteria</taxon>
        <taxon>Pseudomonadati</taxon>
        <taxon>Pseudomonadota</taxon>
        <taxon>Alphaproteobacteria</taxon>
        <taxon>Hyphomicrobiales</taxon>
        <taxon>Rhizobiaceae</taxon>
        <taxon>Hoeflea</taxon>
    </lineage>
</organism>
<reference evidence="2" key="1">
    <citation type="submission" date="2022-11" db="EMBL/GenBank/DDBJ databases">
        <title>Draft genome sequence of Hoeflea poritis E7-10 and Hoeflea prorocentri PM5-8, separated from scleractinian coral Porites lutea and marine dinoflagellate.</title>
        <authorList>
            <person name="Zhang G."/>
            <person name="Wei Q."/>
            <person name="Cai L."/>
        </authorList>
    </citation>
    <scope>NUCLEOTIDE SEQUENCE</scope>
    <source>
        <strain evidence="2">PM5-8</strain>
    </source>
</reference>
<name>A0A9X3UK88_9HYPH</name>
<dbReference type="CDD" id="cd19090">
    <property type="entry name" value="AKR_AKR15A-like"/>
    <property type="match status" value="1"/>
</dbReference>
<dbReference type="EMBL" id="JAPJZI010000001">
    <property type="protein sequence ID" value="MDA5399994.1"/>
    <property type="molecule type" value="Genomic_DNA"/>
</dbReference>
<dbReference type="RefSeq" id="WP_267991406.1">
    <property type="nucleotide sequence ID" value="NZ_JAPJZI010000001.1"/>
</dbReference>
<dbReference type="PANTHER" id="PTHR42686:SF1">
    <property type="entry name" value="GH17980P-RELATED"/>
    <property type="match status" value="1"/>
</dbReference>
<gene>
    <name evidence="2" type="ORF">OQ273_15530</name>
</gene>
<protein>
    <submittedName>
        <fullName evidence="2">Aldo/keto reductase</fullName>
    </submittedName>
</protein>
<accession>A0A9X3UK88</accession>
<dbReference type="PANTHER" id="PTHR42686">
    <property type="entry name" value="GH17980P-RELATED"/>
    <property type="match status" value="1"/>
</dbReference>